<accession>D3PC31</accession>
<evidence type="ECO:0000256" key="5">
    <source>
        <dbReference type="ARBA" id="ARBA00023157"/>
    </source>
</evidence>
<dbReference type="AlphaFoldDB" id="D3PC31"/>
<dbReference type="Proteomes" id="UP000001520">
    <property type="component" value="Chromosome"/>
</dbReference>
<keyword evidence="9" id="KW-1185">Reference proteome</keyword>
<dbReference type="PRINTS" id="PR00162">
    <property type="entry name" value="RIESKE"/>
</dbReference>
<evidence type="ECO:0000313" key="8">
    <source>
        <dbReference type="EMBL" id="BAI80154.1"/>
    </source>
</evidence>
<protein>
    <submittedName>
        <fullName evidence="8">Iron-sulfur protein</fullName>
    </submittedName>
</protein>
<evidence type="ECO:0000256" key="3">
    <source>
        <dbReference type="ARBA" id="ARBA00023004"/>
    </source>
</evidence>
<dbReference type="CDD" id="cd03467">
    <property type="entry name" value="Rieske"/>
    <property type="match status" value="1"/>
</dbReference>
<keyword evidence="3" id="KW-0408">Iron</keyword>
<name>D3PC31_DEFDS</name>
<dbReference type="InterPro" id="IPR036922">
    <property type="entry name" value="Rieske_2Fe-2S_sf"/>
</dbReference>
<keyword evidence="4" id="KW-0411">Iron-sulfur</keyword>
<dbReference type="eggNOG" id="COG0723">
    <property type="taxonomic scope" value="Bacteria"/>
</dbReference>
<dbReference type="HOGENOM" id="CLU_055690_1_1_0"/>
<proteinExistence type="predicted"/>
<dbReference type="GO" id="GO:0046872">
    <property type="term" value="F:metal ion binding"/>
    <property type="evidence" value="ECO:0007669"/>
    <property type="project" value="UniProtKB-KW"/>
</dbReference>
<dbReference type="InterPro" id="IPR017941">
    <property type="entry name" value="Rieske_2Fe-2S"/>
</dbReference>
<feature type="domain" description="Rieske" evidence="7">
    <location>
        <begin position="39"/>
        <end position="128"/>
    </location>
</feature>
<dbReference type="STRING" id="639282.DEFDS_0674"/>
<reference evidence="8 9" key="1">
    <citation type="journal article" date="2010" name="DNA Res.">
        <title>Bacterial lifestyle in a deep-sea hydrothermal vent chimney revealed by the genome sequence of the thermophilic bacterium Deferribacter desulfuricans SSM1.</title>
        <authorList>
            <person name="Takaki Y."/>
            <person name="Shimamura S."/>
            <person name="Nakagawa S."/>
            <person name="Fukuhara Y."/>
            <person name="Horikawa H."/>
            <person name="Ankai A."/>
            <person name="Harada T."/>
            <person name="Hosoyama A."/>
            <person name="Oguchi A."/>
            <person name="Fukui S."/>
            <person name="Fujita N."/>
            <person name="Takami H."/>
            <person name="Takai K."/>
        </authorList>
    </citation>
    <scope>NUCLEOTIDE SEQUENCE [LARGE SCALE GENOMIC DNA]</scope>
    <source>
        <strain evidence="9">DSM 14783 / JCM 11476 / NBRC 101012 / SSM1</strain>
    </source>
</reference>
<evidence type="ECO:0000256" key="1">
    <source>
        <dbReference type="ARBA" id="ARBA00022714"/>
    </source>
</evidence>
<dbReference type="RefSeq" id="WP_013007402.1">
    <property type="nucleotide sequence ID" value="NC_013939.1"/>
</dbReference>
<evidence type="ECO:0000256" key="6">
    <source>
        <dbReference type="ARBA" id="ARBA00034078"/>
    </source>
</evidence>
<keyword evidence="1" id="KW-0001">2Fe-2S</keyword>
<dbReference type="GO" id="GO:0016020">
    <property type="term" value="C:membrane"/>
    <property type="evidence" value="ECO:0007669"/>
    <property type="project" value="InterPro"/>
</dbReference>
<dbReference type="EMBL" id="AP011529">
    <property type="protein sequence ID" value="BAI80154.1"/>
    <property type="molecule type" value="Genomic_DNA"/>
</dbReference>
<organism evidence="8 9">
    <name type="scientific">Deferribacter desulfuricans (strain DSM 14783 / JCM 11476 / NBRC 101012 / SSM1)</name>
    <dbReference type="NCBI Taxonomy" id="639282"/>
    <lineage>
        <taxon>Bacteria</taxon>
        <taxon>Pseudomonadati</taxon>
        <taxon>Deferribacterota</taxon>
        <taxon>Deferribacteres</taxon>
        <taxon>Deferribacterales</taxon>
        <taxon>Deferribacteraceae</taxon>
        <taxon>Deferribacter</taxon>
    </lineage>
</organism>
<dbReference type="KEGG" id="ddf:DEFDS_0674"/>
<dbReference type="Pfam" id="PF00355">
    <property type="entry name" value="Rieske"/>
    <property type="match status" value="1"/>
</dbReference>
<dbReference type="OrthoDB" id="9767869at2"/>
<evidence type="ECO:0000256" key="2">
    <source>
        <dbReference type="ARBA" id="ARBA00022723"/>
    </source>
</evidence>
<dbReference type="PROSITE" id="PS51296">
    <property type="entry name" value="RIESKE"/>
    <property type="match status" value="1"/>
</dbReference>
<dbReference type="GO" id="GO:0051537">
    <property type="term" value="F:2 iron, 2 sulfur cluster binding"/>
    <property type="evidence" value="ECO:0007669"/>
    <property type="project" value="UniProtKB-KW"/>
</dbReference>
<keyword evidence="5" id="KW-1015">Disulfide bond</keyword>
<evidence type="ECO:0000259" key="7">
    <source>
        <dbReference type="PROSITE" id="PS51296"/>
    </source>
</evidence>
<dbReference type="InterPro" id="IPR005805">
    <property type="entry name" value="Rieske_Fe-S_prot_C"/>
</dbReference>
<gene>
    <name evidence="8" type="ordered locus">DEFDS_0674</name>
</gene>
<evidence type="ECO:0000256" key="4">
    <source>
        <dbReference type="ARBA" id="ARBA00023014"/>
    </source>
</evidence>
<evidence type="ECO:0000313" key="9">
    <source>
        <dbReference type="Proteomes" id="UP000001520"/>
    </source>
</evidence>
<sequence length="131" mass="15037">MEFKNLLKRRNFLKLIFLLPIYFIYKFLKIDAAKSNKMAITLDLNQLSDNSVLLLRDEKVAVVNKNNKVYALSIKCTHLGCTLNSDGEKFVCPCHGSKFSFDGKVLHGPANKDLNKLNFKINKNKIKIYLL</sequence>
<dbReference type="SUPFAM" id="SSF50022">
    <property type="entry name" value="ISP domain"/>
    <property type="match status" value="1"/>
</dbReference>
<dbReference type="Gene3D" id="2.102.10.10">
    <property type="entry name" value="Rieske [2Fe-2S] iron-sulphur domain"/>
    <property type="match status" value="1"/>
</dbReference>
<comment type="cofactor">
    <cofactor evidence="6">
        <name>[2Fe-2S] cluster</name>
        <dbReference type="ChEBI" id="CHEBI:190135"/>
    </cofactor>
</comment>
<keyword evidence="2" id="KW-0479">Metal-binding</keyword>
<dbReference type="InterPro" id="IPR014349">
    <property type="entry name" value="Rieske_Fe-S_prot"/>
</dbReference>
<dbReference type="PANTHER" id="PTHR10134">
    <property type="entry name" value="CYTOCHROME B-C1 COMPLEX SUBUNIT RIESKE, MITOCHONDRIAL"/>
    <property type="match status" value="1"/>
</dbReference>